<organism evidence="7 8">
    <name type="scientific">Trichobilharzia regenti</name>
    <name type="common">Nasal bird schistosome</name>
    <dbReference type="NCBI Taxonomy" id="157069"/>
    <lineage>
        <taxon>Eukaryota</taxon>
        <taxon>Metazoa</taxon>
        <taxon>Spiralia</taxon>
        <taxon>Lophotrochozoa</taxon>
        <taxon>Platyhelminthes</taxon>
        <taxon>Trematoda</taxon>
        <taxon>Digenea</taxon>
        <taxon>Strigeidida</taxon>
        <taxon>Schistosomatoidea</taxon>
        <taxon>Schistosomatidae</taxon>
        <taxon>Trichobilharzia</taxon>
    </lineage>
</organism>
<dbReference type="InterPro" id="IPR017452">
    <property type="entry name" value="GPCR_Rhodpsn_7TM"/>
</dbReference>
<feature type="transmembrane region" description="Helical" evidence="5">
    <location>
        <begin position="404"/>
        <end position="421"/>
    </location>
</feature>
<evidence type="ECO:0000256" key="5">
    <source>
        <dbReference type="SAM" id="Phobius"/>
    </source>
</evidence>
<name>A0AA85JXN2_TRIRE</name>
<keyword evidence="3 5" id="KW-1133">Transmembrane helix</keyword>
<feature type="transmembrane region" description="Helical" evidence="5">
    <location>
        <begin position="363"/>
        <end position="384"/>
    </location>
</feature>
<feature type="transmembrane region" description="Helical" evidence="5">
    <location>
        <begin position="175"/>
        <end position="192"/>
    </location>
</feature>
<evidence type="ECO:0000256" key="1">
    <source>
        <dbReference type="ARBA" id="ARBA00004370"/>
    </source>
</evidence>
<reference evidence="7" key="1">
    <citation type="submission" date="2022-06" db="EMBL/GenBank/DDBJ databases">
        <authorList>
            <person name="Berger JAMES D."/>
            <person name="Berger JAMES D."/>
        </authorList>
    </citation>
    <scope>NUCLEOTIDE SEQUENCE [LARGE SCALE GENOMIC DNA]</scope>
</reference>
<evidence type="ECO:0000256" key="4">
    <source>
        <dbReference type="ARBA" id="ARBA00023136"/>
    </source>
</evidence>
<dbReference type="InterPro" id="IPR000276">
    <property type="entry name" value="GPCR_Rhodpsn"/>
</dbReference>
<keyword evidence="7" id="KW-1185">Reference proteome</keyword>
<dbReference type="GO" id="GO:0004930">
    <property type="term" value="F:G protein-coupled receptor activity"/>
    <property type="evidence" value="ECO:0007669"/>
    <property type="project" value="InterPro"/>
</dbReference>
<feature type="transmembrane region" description="Helical" evidence="5">
    <location>
        <begin position="14"/>
        <end position="34"/>
    </location>
</feature>
<accession>A0AA85JXN2</accession>
<dbReference type="AlphaFoldDB" id="A0AA85JXN2"/>
<keyword evidence="4 5" id="KW-0472">Membrane</keyword>
<dbReference type="PANTHER" id="PTHR46641">
    <property type="entry name" value="FMRFAMIDE RECEPTOR-RELATED"/>
    <property type="match status" value="1"/>
</dbReference>
<sequence length="471" mass="52985">MNDDILCLRFLNTYVAPVIVVLGIIGNILSIIVLRSRRMKSSVSIYLISLSVFDILLLACAIVLFLEDPFADDISPPSLPLSVNDSIDNKQGNISEVNNNAYKQLTDKHTDVHNITSNISTAHRIYSILKGHFVYPIALTAQTAAIWITVSLTVERYIAGCYPLHANLLSSVPKSRLVVCCCMICAVVYNIPRWFEASDNQSINTSDTPVEDNSSSRQQRYDWHALFRLVYYTWGYILVMFLLPFIALLVMNIRLMYALRRSDFAVHKNSHPTHYIVDNTGNVGASCHQLTVSNTNLYPETFTTTTTTTMTPTSRKSLSLKPLTLRFQRSDHCKSCKSQRNSLNPYGPTRLAVQADKSITRMIIVVVGVFIACQLPALIFNIYFGIVSPEVLPTGWCALSEIRNFLVVVNSSVNFIVYCVMGAKFRRSFIHVITPCWEMKLTSSHNNNNHNNNTQKSVVRLLTLRSDVAEV</sequence>
<feature type="transmembrane region" description="Helical" evidence="5">
    <location>
        <begin position="46"/>
        <end position="66"/>
    </location>
</feature>
<keyword evidence="2 5" id="KW-0812">Transmembrane</keyword>
<protein>
    <recommendedName>
        <fullName evidence="6">G-protein coupled receptors family 1 profile domain-containing protein</fullName>
    </recommendedName>
</protein>
<dbReference type="PANTHER" id="PTHR46641:SF2">
    <property type="entry name" value="FMRFAMIDE RECEPTOR"/>
    <property type="match status" value="1"/>
</dbReference>
<dbReference type="GO" id="GO:0016020">
    <property type="term" value="C:membrane"/>
    <property type="evidence" value="ECO:0007669"/>
    <property type="project" value="UniProtKB-SubCell"/>
</dbReference>
<dbReference type="InterPro" id="IPR052954">
    <property type="entry name" value="GPCR-Ligand_Int"/>
</dbReference>
<dbReference type="CDD" id="cd14978">
    <property type="entry name" value="7tmA_FMRFamide_R-like"/>
    <property type="match status" value="1"/>
</dbReference>
<dbReference type="PROSITE" id="PS50262">
    <property type="entry name" value="G_PROTEIN_RECEP_F1_2"/>
    <property type="match status" value="1"/>
</dbReference>
<evidence type="ECO:0000256" key="3">
    <source>
        <dbReference type="ARBA" id="ARBA00022989"/>
    </source>
</evidence>
<proteinExistence type="predicted"/>
<dbReference type="Gene3D" id="1.20.1070.10">
    <property type="entry name" value="Rhodopsin 7-helix transmembrane proteins"/>
    <property type="match status" value="1"/>
</dbReference>
<feature type="domain" description="G-protein coupled receptors family 1 profile" evidence="6">
    <location>
        <begin position="26"/>
        <end position="418"/>
    </location>
</feature>
<feature type="transmembrane region" description="Helical" evidence="5">
    <location>
        <begin position="229"/>
        <end position="251"/>
    </location>
</feature>
<evidence type="ECO:0000313" key="7">
    <source>
        <dbReference type="Proteomes" id="UP000050795"/>
    </source>
</evidence>
<dbReference type="PRINTS" id="PR00237">
    <property type="entry name" value="GPCRRHODOPSN"/>
</dbReference>
<evidence type="ECO:0000313" key="8">
    <source>
        <dbReference type="WBParaSite" id="TREG1_57620.1"/>
    </source>
</evidence>
<dbReference type="SUPFAM" id="SSF81321">
    <property type="entry name" value="Family A G protein-coupled receptor-like"/>
    <property type="match status" value="2"/>
</dbReference>
<reference evidence="8" key="2">
    <citation type="submission" date="2023-11" db="UniProtKB">
        <authorList>
            <consortium name="WormBaseParasite"/>
        </authorList>
    </citation>
    <scope>IDENTIFICATION</scope>
</reference>
<feature type="transmembrane region" description="Helical" evidence="5">
    <location>
        <begin position="133"/>
        <end position="154"/>
    </location>
</feature>
<evidence type="ECO:0000256" key="2">
    <source>
        <dbReference type="ARBA" id="ARBA00022692"/>
    </source>
</evidence>
<dbReference type="WBParaSite" id="TREG1_57620.1">
    <property type="protein sequence ID" value="TREG1_57620.1"/>
    <property type="gene ID" value="TREG1_57620"/>
</dbReference>
<evidence type="ECO:0000259" key="6">
    <source>
        <dbReference type="PROSITE" id="PS50262"/>
    </source>
</evidence>
<comment type="subcellular location">
    <subcellularLocation>
        <location evidence="1">Membrane</location>
    </subcellularLocation>
</comment>
<dbReference type="Pfam" id="PF00001">
    <property type="entry name" value="7tm_1"/>
    <property type="match status" value="1"/>
</dbReference>
<dbReference type="Proteomes" id="UP000050795">
    <property type="component" value="Unassembled WGS sequence"/>
</dbReference>